<proteinExistence type="predicted"/>
<organism evidence="3 4">
    <name type="scientific">Commensalibacter melissae</name>
    <dbReference type="NCBI Taxonomy" id="2070537"/>
    <lineage>
        <taxon>Bacteria</taxon>
        <taxon>Pseudomonadati</taxon>
        <taxon>Pseudomonadota</taxon>
        <taxon>Alphaproteobacteria</taxon>
        <taxon>Acetobacterales</taxon>
        <taxon>Acetobacteraceae</taxon>
    </lineage>
</organism>
<dbReference type="AlphaFoldDB" id="A0A318MYU4"/>
<accession>A0A318MYU4</accession>
<keyword evidence="4" id="KW-1185">Reference proteome</keyword>
<feature type="region of interest" description="Disordered" evidence="1">
    <location>
        <begin position="164"/>
        <end position="192"/>
    </location>
</feature>
<dbReference type="Proteomes" id="UP000247565">
    <property type="component" value="Unassembled WGS sequence"/>
</dbReference>
<dbReference type="PROSITE" id="PS51257">
    <property type="entry name" value="PROKAR_LIPOPROTEIN"/>
    <property type="match status" value="1"/>
</dbReference>
<protein>
    <submittedName>
        <fullName evidence="3">Uncharacterized protein</fullName>
    </submittedName>
</protein>
<keyword evidence="2" id="KW-0732">Signal</keyword>
<evidence type="ECO:0000256" key="2">
    <source>
        <dbReference type="SAM" id="SignalP"/>
    </source>
</evidence>
<dbReference type="EMBL" id="QGLT01000001">
    <property type="protein sequence ID" value="PXZ01751.1"/>
    <property type="molecule type" value="Genomic_DNA"/>
</dbReference>
<evidence type="ECO:0000313" key="4">
    <source>
        <dbReference type="Proteomes" id="UP000247565"/>
    </source>
</evidence>
<feature type="signal peptide" evidence="2">
    <location>
        <begin position="1"/>
        <end position="22"/>
    </location>
</feature>
<reference evidence="3 4" key="1">
    <citation type="submission" date="2018-05" db="EMBL/GenBank/DDBJ databases">
        <title>Reference genomes for bee gut microbiota database.</title>
        <authorList>
            <person name="Ellegaard K.M."/>
        </authorList>
    </citation>
    <scope>NUCLEOTIDE SEQUENCE [LARGE SCALE GENOMIC DNA]</scope>
    <source>
        <strain evidence="3 4">ESL0284</strain>
    </source>
</reference>
<evidence type="ECO:0000313" key="3">
    <source>
        <dbReference type="EMBL" id="PXZ01751.1"/>
    </source>
</evidence>
<sequence>MEASFVRLRSSFILVSLGIALAACQHNQQPVAQPDREAANPFKYSKKSSVCQITPIVKEADGSWKTTMTVRSDDGQCEFNVVQPDSKNNFISFGIATVPEHGKTFVYNYDKRTYIRYTPSLAYAGTDRFIVNLLHQDGSNKTVLSVDVTVDNTGVQIPKPAIEPANKNTTSRKKVTRHRAVSHHRKTVRKAK</sequence>
<feature type="chain" id="PRO_5016253277" evidence="2">
    <location>
        <begin position="23"/>
        <end position="192"/>
    </location>
</feature>
<evidence type="ECO:0000256" key="1">
    <source>
        <dbReference type="SAM" id="MobiDB-lite"/>
    </source>
</evidence>
<name>A0A318MYU4_9PROT</name>
<feature type="compositionally biased region" description="Basic residues" evidence="1">
    <location>
        <begin position="170"/>
        <end position="192"/>
    </location>
</feature>
<gene>
    <name evidence="3" type="ORF">DK869_01735</name>
</gene>
<comment type="caution">
    <text evidence="3">The sequence shown here is derived from an EMBL/GenBank/DDBJ whole genome shotgun (WGS) entry which is preliminary data.</text>
</comment>